<name>C3XTL4_BRAFL</name>
<organism>
    <name type="scientific">Branchiostoma floridae</name>
    <name type="common">Florida lancelet</name>
    <name type="synonym">Amphioxus</name>
    <dbReference type="NCBI Taxonomy" id="7739"/>
    <lineage>
        <taxon>Eukaryota</taxon>
        <taxon>Metazoa</taxon>
        <taxon>Chordata</taxon>
        <taxon>Cephalochordata</taxon>
        <taxon>Leptocardii</taxon>
        <taxon>Amphioxiformes</taxon>
        <taxon>Branchiostomatidae</taxon>
        <taxon>Branchiostoma</taxon>
    </lineage>
</organism>
<feature type="signal peptide" evidence="1">
    <location>
        <begin position="1"/>
        <end position="24"/>
    </location>
</feature>
<keyword evidence="1" id="KW-0732">Signal</keyword>
<gene>
    <name evidence="2" type="ORF">BRAFLDRAFT_78741</name>
</gene>
<feature type="chain" id="PRO_5002934737" evidence="1">
    <location>
        <begin position="25"/>
        <end position="105"/>
    </location>
</feature>
<dbReference type="EMBL" id="GG666463">
    <property type="protein sequence ID" value="EEN68640.1"/>
    <property type="molecule type" value="Genomic_DNA"/>
</dbReference>
<proteinExistence type="predicted"/>
<protein>
    <submittedName>
        <fullName evidence="2">Uncharacterized protein</fullName>
    </submittedName>
</protein>
<evidence type="ECO:0000313" key="2">
    <source>
        <dbReference type="EMBL" id="EEN68640.1"/>
    </source>
</evidence>
<dbReference type="InParanoid" id="C3XTL4"/>
<reference evidence="2" key="1">
    <citation type="journal article" date="2008" name="Nature">
        <title>The amphioxus genome and the evolution of the chordate karyotype.</title>
        <authorList>
            <consortium name="US DOE Joint Genome Institute (JGI-PGF)"/>
            <person name="Putnam N.H."/>
            <person name="Butts T."/>
            <person name="Ferrier D.E.K."/>
            <person name="Furlong R.F."/>
            <person name="Hellsten U."/>
            <person name="Kawashima T."/>
            <person name="Robinson-Rechavi M."/>
            <person name="Shoguchi E."/>
            <person name="Terry A."/>
            <person name="Yu J.-K."/>
            <person name="Benito-Gutierrez E.L."/>
            <person name="Dubchak I."/>
            <person name="Garcia-Fernandez J."/>
            <person name="Gibson-Brown J.J."/>
            <person name="Grigoriev I.V."/>
            <person name="Horton A.C."/>
            <person name="de Jong P.J."/>
            <person name="Jurka J."/>
            <person name="Kapitonov V.V."/>
            <person name="Kohara Y."/>
            <person name="Kuroki Y."/>
            <person name="Lindquist E."/>
            <person name="Lucas S."/>
            <person name="Osoegawa K."/>
            <person name="Pennacchio L.A."/>
            <person name="Salamov A.A."/>
            <person name="Satou Y."/>
            <person name="Sauka-Spengler T."/>
            <person name="Schmutz J."/>
            <person name="Shin-I T."/>
            <person name="Toyoda A."/>
            <person name="Bronner-Fraser M."/>
            <person name="Fujiyama A."/>
            <person name="Holland L.Z."/>
            <person name="Holland P.W.H."/>
            <person name="Satoh N."/>
            <person name="Rokhsar D.S."/>
        </authorList>
    </citation>
    <scope>NUCLEOTIDE SEQUENCE [LARGE SCALE GENOMIC DNA]</scope>
    <source>
        <strain evidence="2">S238N-H82</strain>
        <tissue evidence="2">Testes</tissue>
    </source>
</reference>
<evidence type="ECO:0000256" key="1">
    <source>
        <dbReference type="SAM" id="SignalP"/>
    </source>
</evidence>
<sequence length="105" mass="10784">MARGVFVVALILTLIIVLPNYIRAGRLAVGDLQPCVSQLRYRLLCATGHAIRHAPRTPSVCAAANAVPVSAGAGVQDGGKMLPCGCLQATLGAHISTSYCPPSSS</sequence>
<dbReference type="AlphaFoldDB" id="C3XTL4"/>
<accession>C3XTL4</accession>